<dbReference type="STRING" id="52.CMC5_029240"/>
<dbReference type="KEGG" id="ccro:CMC5_029240"/>
<dbReference type="Proteomes" id="UP000067626">
    <property type="component" value="Chromosome"/>
</dbReference>
<sequence length="73" mass="8073">MLAATAAAALPLKEIDMSTPTSDEQVWAEMDQIDDQDLFFQGDSHDEVSPESTDFEPIEVRCAEEDPAKQVTD</sequence>
<dbReference type="AlphaFoldDB" id="A0A0K1EDW9"/>
<protein>
    <submittedName>
        <fullName evidence="1">Uncharacterized protein</fullName>
    </submittedName>
</protein>
<organism evidence="1 2">
    <name type="scientific">Chondromyces crocatus</name>
    <dbReference type="NCBI Taxonomy" id="52"/>
    <lineage>
        <taxon>Bacteria</taxon>
        <taxon>Pseudomonadati</taxon>
        <taxon>Myxococcota</taxon>
        <taxon>Polyangia</taxon>
        <taxon>Polyangiales</taxon>
        <taxon>Polyangiaceae</taxon>
        <taxon>Chondromyces</taxon>
    </lineage>
</organism>
<reference evidence="1 2" key="1">
    <citation type="submission" date="2015-07" db="EMBL/GenBank/DDBJ databases">
        <title>Genome analysis of myxobacterium Chondromyces crocatus Cm c5 reveals a high potential for natural compound synthesis and the genetic basis for the loss of fruiting body formation.</title>
        <authorList>
            <person name="Zaburannyi N."/>
            <person name="Bunk B."/>
            <person name="Maier J."/>
            <person name="Overmann J."/>
            <person name="Mueller R."/>
        </authorList>
    </citation>
    <scope>NUCLEOTIDE SEQUENCE [LARGE SCALE GENOMIC DNA]</scope>
    <source>
        <strain evidence="1 2">Cm c5</strain>
    </source>
</reference>
<dbReference type="EMBL" id="CP012159">
    <property type="protein sequence ID" value="AKT38778.1"/>
    <property type="molecule type" value="Genomic_DNA"/>
</dbReference>
<dbReference type="RefSeq" id="WP_050430962.1">
    <property type="nucleotide sequence ID" value="NZ_CP012159.1"/>
</dbReference>
<gene>
    <name evidence="1" type="ORF">CMC5_029240</name>
</gene>
<evidence type="ECO:0000313" key="1">
    <source>
        <dbReference type="EMBL" id="AKT38778.1"/>
    </source>
</evidence>
<name>A0A0K1EDW9_CHOCO</name>
<proteinExistence type="predicted"/>
<keyword evidence="2" id="KW-1185">Reference proteome</keyword>
<accession>A0A0K1EDW9</accession>
<dbReference type="OrthoDB" id="9961164at2"/>
<evidence type="ECO:0000313" key="2">
    <source>
        <dbReference type="Proteomes" id="UP000067626"/>
    </source>
</evidence>